<gene>
    <name evidence="2" type="ORF">DFP97_104189</name>
</gene>
<sequence length="165" mass="18808">MKSDITLSMIVKDEEERLEACLASVAEYVDEIIVVDTGSTDNTVWIARQFGARIIQVPWENDFAKARNVGLEQATKRWVLCLDADERLMPVPSGYLSYLITQEDVHGYYVRIKSFIGQSSDGEYMTDETCRLFRNDRPFASHARFTSRLSPPCLQFPAQLCSVRS</sequence>
<proteinExistence type="predicted"/>
<accession>A0A368W523</accession>
<dbReference type="EMBL" id="QPJD01000004">
    <property type="protein sequence ID" value="RCW49531.1"/>
    <property type="molecule type" value="Genomic_DNA"/>
</dbReference>
<evidence type="ECO:0000313" key="2">
    <source>
        <dbReference type="EMBL" id="RCW49531.1"/>
    </source>
</evidence>
<dbReference type="SUPFAM" id="SSF53448">
    <property type="entry name" value="Nucleotide-diphospho-sugar transferases"/>
    <property type="match status" value="1"/>
</dbReference>
<dbReference type="InterPro" id="IPR029044">
    <property type="entry name" value="Nucleotide-diphossugar_trans"/>
</dbReference>
<dbReference type="Proteomes" id="UP000252415">
    <property type="component" value="Unassembled WGS sequence"/>
</dbReference>
<protein>
    <submittedName>
        <fullName evidence="2">Glycosyl transferase family 2</fullName>
    </submittedName>
</protein>
<dbReference type="PANTHER" id="PTHR43630">
    <property type="entry name" value="POLY-BETA-1,6-N-ACETYL-D-GLUCOSAMINE SYNTHASE"/>
    <property type="match status" value="1"/>
</dbReference>
<keyword evidence="3" id="KW-1185">Reference proteome</keyword>
<dbReference type="GO" id="GO:0016740">
    <property type="term" value="F:transferase activity"/>
    <property type="evidence" value="ECO:0007669"/>
    <property type="project" value="UniProtKB-KW"/>
</dbReference>
<dbReference type="AlphaFoldDB" id="A0A368W523"/>
<dbReference type="PANTHER" id="PTHR43630:SF2">
    <property type="entry name" value="GLYCOSYLTRANSFERASE"/>
    <property type="match status" value="1"/>
</dbReference>
<dbReference type="Gene3D" id="3.90.550.10">
    <property type="entry name" value="Spore Coat Polysaccharide Biosynthesis Protein SpsA, Chain A"/>
    <property type="match status" value="1"/>
</dbReference>
<organism evidence="2 3">
    <name type="scientific">Paenibacillus prosopidis</name>
    <dbReference type="NCBI Taxonomy" id="630520"/>
    <lineage>
        <taxon>Bacteria</taxon>
        <taxon>Bacillati</taxon>
        <taxon>Bacillota</taxon>
        <taxon>Bacilli</taxon>
        <taxon>Bacillales</taxon>
        <taxon>Paenibacillaceae</taxon>
        <taxon>Paenibacillus</taxon>
    </lineage>
</organism>
<evidence type="ECO:0000259" key="1">
    <source>
        <dbReference type="Pfam" id="PF00535"/>
    </source>
</evidence>
<comment type="caution">
    <text evidence="2">The sequence shown here is derived from an EMBL/GenBank/DDBJ whole genome shotgun (WGS) entry which is preliminary data.</text>
</comment>
<reference evidence="2 3" key="1">
    <citation type="submission" date="2018-07" db="EMBL/GenBank/DDBJ databases">
        <title>Genomic Encyclopedia of Type Strains, Phase III (KMG-III): the genomes of soil and plant-associated and newly described type strains.</title>
        <authorList>
            <person name="Whitman W."/>
        </authorList>
    </citation>
    <scope>NUCLEOTIDE SEQUENCE [LARGE SCALE GENOMIC DNA]</scope>
    <source>
        <strain evidence="2 3">CECT 7506</strain>
    </source>
</reference>
<dbReference type="OrthoDB" id="9815923at2"/>
<dbReference type="InterPro" id="IPR001173">
    <property type="entry name" value="Glyco_trans_2-like"/>
</dbReference>
<feature type="domain" description="Glycosyltransferase 2-like" evidence="1">
    <location>
        <begin position="9"/>
        <end position="91"/>
    </location>
</feature>
<dbReference type="CDD" id="cd02511">
    <property type="entry name" value="Beta4Glucosyltransferase"/>
    <property type="match status" value="1"/>
</dbReference>
<keyword evidence="2" id="KW-0808">Transferase</keyword>
<dbReference type="RefSeq" id="WP_114379442.1">
    <property type="nucleotide sequence ID" value="NZ_QPJD01000004.1"/>
</dbReference>
<dbReference type="Pfam" id="PF00535">
    <property type="entry name" value="Glycos_transf_2"/>
    <property type="match status" value="1"/>
</dbReference>
<evidence type="ECO:0000313" key="3">
    <source>
        <dbReference type="Proteomes" id="UP000252415"/>
    </source>
</evidence>
<name>A0A368W523_9BACL</name>